<feature type="compositionally biased region" description="Polar residues" evidence="2">
    <location>
        <begin position="287"/>
        <end position="299"/>
    </location>
</feature>
<keyword evidence="5" id="KW-1185">Reference proteome</keyword>
<name>A0A485KWM8_9STRA</name>
<sequence length="299" mass="34177">MIRREEEGNETEALLRAKILLHELKRAVAIESTQQGTSNFKAMARTLLSVIQVQHSVTTTSPSMVPFGLTPENVRDTWGLNDMEKLSMMKEAMRVLLPPEIEARLQTHCCLLCDVFYPTACDDTPLSFSHIHRLPHELAATDTNVRVMEGEKATLEAACEQALVEHIKVLTETTKHLVAVIKCYKLDVHTSYYTPKVEFLQACLSAMQQKIELMTKQLLVETYTDKTLDALADIRRRLEHRHQQATAKRFELEAAVHAANEDPEWKEIRERYAHVQRQIHAKRRVEQSTQGSRSSPPRS</sequence>
<dbReference type="Pfam" id="PF14735">
    <property type="entry name" value="HAUS4"/>
    <property type="match status" value="1"/>
</dbReference>
<organism evidence="4 5">
    <name type="scientific">Aphanomyces stellatus</name>
    <dbReference type="NCBI Taxonomy" id="120398"/>
    <lineage>
        <taxon>Eukaryota</taxon>
        <taxon>Sar</taxon>
        <taxon>Stramenopiles</taxon>
        <taxon>Oomycota</taxon>
        <taxon>Saprolegniomycetes</taxon>
        <taxon>Saprolegniales</taxon>
        <taxon>Verrucalvaceae</taxon>
        <taxon>Aphanomyces</taxon>
    </lineage>
</organism>
<gene>
    <name evidence="4" type="primary">Aste57867_12707</name>
    <name evidence="3" type="ORF">As57867_012659</name>
    <name evidence="4" type="ORF">ASTE57867_12707</name>
</gene>
<evidence type="ECO:0000313" key="3">
    <source>
        <dbReference type="EMBL" id="KAF0696514.1"/>
    </source>
</evidence>
<evidence type="ECO:0000313" key="4">
    <source>
        <dbReference type="EMBL" id="VFT89557.1"/>
    </source>
</evidence>
<evidence type="ECO:0000256" key="1">
    <source>
        <dbReference type="SAM" id="Coils"/>
    </source>
</evidence>
<keyword evidence="1" id="KW-0175">Coiled coil</keyword>
<accession>A0A485KWM8</accession>
<dbReference type="InterPro" id="IPR029327">
    <property type="entry name" value="HAUS4"/>
</dbReference>
<dbReference type="GO" id="GO:0051011">
    <property type="term" value="F:microtubule minus-end binding"/>
    <property type="evidence" value="ECO:0007669"/>
    <property type="project" value="TreeGrafter"/>
</dbReference>
<dbReference type="AlphaFoldDB" id="A0A485KWM8"/>
<protein>
    <submittedName>
        <fullName evidence="4">Aste57867_12707 protein</fullName>
    </submittedName>
</protein>
<dbReference type="EMBL" id="CAADRA010005409">
    <property type="protein sequence ID" value="VFT89557.1"/>
    <property type="molecule type" value="Genomic_DNA"/>
</dbReference>
<reference evidence="3" key="2">
    <citation type="submission" date="2019-06" db="EMBL/GenBank/DDBJ databases">
        <title>Genomics analysis of Aphanomyces spp. identifies a new class of oomycete effector associated with host adaptation.</title>
        <authorList>
            <person name="Gaulin E."/>
        </authorList>
    </citation>
    <scope>NUCLEOTIDE SEQUENCE</scope>
    <source>
        <strain evidence="3">CBS 578.67</strain>
    </source>
</reference>
<dbReference type="EMBL" id="VJMH01005388">
    <property type="protein sequence ID" value="KAF0696514.1"/>
    <property type="molecule type" value="Genomic_DNA"/>
</dbReference>
<feature type="coiled-coil region" evidence="1">
    <location>
        <begin position="228"/>
        <end position="255"/>
    </location>
</feature>
<evidence type="ECO:0000256" key="2">
    <source>
        <dbReference type="SAM" id="MobiDB-lite"/>
    </source>
</evidence>
<reference evidence="4 5" key="1">
    <citation type="submission" date="2019-03" db="EMBL/GenBank/DDBJ databases">
        <authorList>
            <person name="Gaulin E."/>
            <person name="Dumas B."/>
        </authorList>
    </citation>
    <scope>NUCLEOTIDE SEQUENCE [LARGE SCALE GENOMIC DNA]</scope>
    <source>
        <strain evidence="4">CBS 568.67</strain>
    </source>
</reference>
<dbReference type="PANTHER" id="PTHR16219:SF1">
    <property type="entry name" value="HAUS AUGMIN-LIKE COMPLEX SUBUNIT 4"/>
    <property type="match status" value="1"/>
</dbReference>
<proteinExistence type="predicted"/>
<dbReference type="GO" id="GO:0070652">
    <property type="term" value="C:HAUS complex"/>
    <property type="evidence" value="ECO:0007669"/>
    <property type="project" value="InterPro"/>
</dbReference>
<dbReference type="PANTHER" id="PTHR16219">
    <property type="entry name" value="AUGMIN SUBUNIT 4 FAMILY MEMBER"/>
    <property type="match status" value="1"/>
</dbReference>
<dbReference type="GO" id="GO:0051225">
    <property type="term" value="P:spindle assembly"/>
    <property type="evidence" value="ECO:0007669"/>
    <property type="project" value="InterPro"/>
</dbReference>
<feature type="region of interest" description="Disordered" evidence="2">
    <location>
        <begin position="278"/>
        <end position="299"/>
    </location>
</feature>
<dbReference type="Proteomes" id="UP000332933">
    <property type="component" value="Unassembled WGS sequence"/>
</dbReference>
<evidence type="ECO:0000313" key="5">
    <source>
        <dbReference type="Proteomes" id="UP000332933"/>
    </source>
</evidence>
<dbReference type="OrthoDB" id="661220at2759"/>